<dbReference type="EMBL" id="BRPK01000001">
    <property type="protein sequence ID" value="GLB33205.1"/>
    <property type="molecule type" value="Genomic_DNA"/>
</dbReference>
<protein>
    <submittedName>
        <fullName evidence="3">Costars</fullName>
    </submittedName>
</protein>
<dbReference type="SMART" id="SM01283">
    <property type="entry name" value="Costars"/>
    <property type="match status" value="1"/>
</dbReference>
<feature type="domain" description="Costars" evidence="2">
    <location>
        <begin position="1"/>
        <end position="77"/>
    </location>
</feature>
<accession>A0A9P3UJD4</accession>
<evidence type="ECO:0000259" key="2">
    <source>
        <dbReference type="SMART" id="SM01283"/>
    </source>
</evidence>
<sequence>MNTSHEIEILKDAIKEFGTANADGTTSVSYGVLFDKTANTLEALNGTLRAAKRQKKVAFNAELLMMPKDKDVQVVKLEHSEHTAEGRVDTIIEGPNYTAILTPILFLSSRSRTAVKRGHVQSLSGRAVKWRMWHILPNPHPQSHIHDGEPLRSILIAVAMWIAFNLCTAFSLRP</sequence>
<reference evidence="3" key="1">
    <citation type="submission" date="2022-07" db="EMBL/GenBank/DDBJ databases">
        <title>The genome of Lyophyllum shimeji provides insight into the initial evolution of ectomycorrhizal fungal genome.</title>
        <authorList>
            <person name="Kobayashi Y."/>
            <person name="Shibata T."/>
            <person name="Hirakawa H."/>
            <person name="Shigenobu S."/>
            <person name="Nishiyama T."/>
            <person name="Yamada A."/>
            <person name="Hasebe M."/>
            <person name="Kawaguchi M."/>
        </authorList>
    </citation>
    <scope>NUCLEOTIDE SEQUENCE</scope>
    <source>
        <strain evidence="3">AT787</strain>
    </source>
</reference>
<dbReference type="PANTHER" id="PTHR46334:SF1">
    <property type="entry name" value="COSTARS FAMILY PROTEIN ABRACL"/>
    <property type="match status" value="1"/>
</dbReference>
<gene>
    <name evidence="3" type="ORF">LshimejAT787_0100900</name>
</gene>
<evidence type="ECO:0000313" key="4">
    <source>
        <dbReference type="Proteomes" id="UP001063166"/>
    </source>
</evidence>
<dbReference type="OrthoDB" id="9871914at2759"/>
<dbReference type="Pfam" id="PF14705">
    <property type="entry name" value="Costars"/>
    <property type="match status" value="1"/>
</dbReference>
<proteinExistence type="inferred from homology"/>
<name>A0A9P3UJD4_LYOSH</name>
<evidence type="ECO:0000256" key="1">
    <source>
        <dbReference type="ARBA" id="ARBA00006126"/>
    </source>
</evidence>
<organism evidence="3 4">
    <name type="scientific">Lyophyllum shimeji</name>
    <name type="common">Hon-shimeji</name>
    <name type="synonym">Tricholoma shimeji</name>
    <dbReference type="NCBI Taxonomy" id="47721"/>
    <lineage>
        <taxon>Eukaryota</taxon>
        <taxon>Fungi</taxon>
        <taxon>Dikarya</taxon>
        <taxon>Basidiomycota</taxon>
        <taxon>Agaricomycotina</taxon>
        <taxon>Agaricomycetes</taxon>
        <taxon>Agaricomycetidae</taxon>
        <taxon>Agaricales</taxon>
        <taxon>Tricholomatineae</taxon>
        <taxon>Lyophyllaceae</taxon>
        <taxon>Lyophyllum</taxon>
    </lineage>
</organism>
<dbReference type="InterPro" id="IPR038095">
    <property type="entry name" value="Costars_sf"/>
</dbReference>
<comment type="similarity">
    <text evidence="1">Belongs to the costars family.</text>
</comment>
<comment type="caution">
    <text evidence="3">The sequence shown here is derived from an EMBL/GenBank/DDBJ whole genome shotgun (WGS) entry which is preliminary data.</text>
</comment>
<dbReference type="PANTHER" id="PTHR46334">
    <property type="entry name" value="COSTARS FAMILY PROTEIN ABRACL"/>
    <property type="match status" value="1"/>
</dbReference>
<dbReference type="InterPro" id="IPR044302">
    <property type="entry name" value="Costars"/>
</dbReference>
<dbReference type="InterPro" id="IPR027817">
    <property type="entry name" value="Costars_dom"/>
</dbReference>
<dbReference type="Proteomes" id="UP001063166">
    <property type="component" value="Unassembled WGS sequence"/>
</dbReference>
<dbReference type="GO" id="GO:0032970">
    <property type="term" value="P:regulation of actin filament-based process"/>
    <property type="evidence" value="ECO:0007669"/>
    <property type="project" value="TreeGrafter"/>
</dbReference>
<dbReference type="Gene3D" id="1.10.10.1540">
    <property type="entry name" value="Costar domain"/>
    <property type="match status" value="1"/>
</dbReference>
<dbReference type="AlphaFoldDB" id="A0A9P3UJD4"/>
<evidence type="ECO:0000313" key="3">
    <source>
        <dbReference type="EMBL" id="GLB33205.1"/>
    </source>
</evidence>
<keyword evidence="4" id="KW-1185">Reference proteome</keyword>